<gene>
    <name evidence="2" type="ORF">MNBD_BACTEROID05-624</name>
</gene>
<proteinExistence type="predicted"/>
<evidence type="ECO:0000313" key="2">
    <source>
        <dbReference type="EMBL" id="VAW11624.1"/>
    </source>
</evidence>
<keyword evidence="1" id="KW-0175">Coiled coil</keyword>
<organism evidence="2">
    <name type="scientific">hydrothermal vent metagenome</name>
    <dbReference type="NCBI Taxonomy" id="652676"/>
    <lineage>
        <taxon>unclassified sequences</taxon>
        <taxon>metagenomes</taxon>
        <taxon>ecological metagenomes</taxon>
    </lineage>
</organism>
<name>A0A3B0TSM9_9ZZZZ</name>
<evidence type="ECO:0000256" key="1">
    <source>
        <dbReference type="SAM" id="Coils"/>
    </source>
</evidence>
<dbReference type="SUPFAM" id="SSF52172">
    <property type="entry name" value="CheY-like"/>
    <property type="match status" value="1"/>
</dbReference>
<feature type="non-terminal residue" evidence="2">
    <location>
        <position position="453"/>
    </location>
</feature>
<feature type="coiled-coil region" evidence="1">
    <location>
        <begin position="54"/>
        <end position="81"/>
    </location>
</feature>
<sequence>GRIINLLRDIEGIYEYEIGGSLQKKTLLKDFSYRGKKQVDDILFKLEVGKTADLEILEHTLSRLEEKLQKTKEDVETLFQDFDPGVSRLAIQINFMNLLQSVNVEYRTRMKFDMTPVKRINMQTKTPSLNFTFYEPTSFSSSNKNVLIIESNNDERRILAEYLNEKYSTVEKDPLDALIQIKNMGTAPAVVVTDNFDVVKSLWEKYPKVPVIFRVAEALDGLENEYAPVLSKYPNIRKTLIKDNRVGVVAKAVKKLYLMSSSPIAGRIEHEVGSLLDEMQNEGVSFEDIEKYFSIFLESNDIRGLRNLDEYSSFKGKYPMSSRALENLFSSINAVAEIDSKHESSFFYEALAKDGISYVNEEDYFSVLLNKNRVDQLDKHQHYSDFRKRYPQNSLNVEILSELFRSIKYIATLELKDQSDSFYEALRKDGFYFGNDKDNFLIFLDSEKSDQAK</sequence>
<accession>A0A3B0TSM9</accession>
<dbReference type="InterPro" id="IPR011006">
    <property type="entry name" value="CheY-like_superfamily"/>
</dbReference>
<feature type="non-terminal residue" evidence="2">
    <location>
        <position position="1"/>
    </location>
</feature>
<dbReference type="AlphaFoldDB" id="A0A3B0TSM9"/>
<dbReference type="EMBL" id="UOEN01000033">
    <property type="protein sequence ID" value="VAW11624.1"/>
    <property type="molecule type" value="Genomic_DNA"/>
</dbReference>
<reference evidence="2" key="1">
    <citation type="submission" date="2018-06" db="EMBL/GenBank/DDBJ databases">
        <authorList>
            <person name="Zhirakovskaya E."/>
        </authorList>
    </citation>
    <scope>NUCLEOTIDE SEQUENCE</scope>
</reference>
<protein>
    <submittedName>
        <fullName evidence="2">Uncharacterized protein</fullName>
    </submittedName>
</protein>